<dbReference type="SUPFAM" id="SSF51430">
    <property type="entry name" value="NAD(P)-linked oxidoreductase"/>
    <property type="match status" value="1"/>
</dbReference>
<dbReference type="NCBIfam" id="NF007695">
    <property type="entry name" value="PRK10376.1"/>
    <property type="match status" value="1"/>
</dbReference>
<gene>
    <name evidence="3" type="ORF">ACFLIM_47085</name>
</gene>
<evidence type="ECO:0000313" key="3">
    <source>
        <dbReference type="EMBL" id="MFG1710753.1"/>
    </source>
</evidence>
<feature type="domain" description="NADP-dependent oxidoreductase" evidence="2">
    <location>
        <begin position="224"/>
        <end position="282"/>
    </location>
</feature>
<dbReference type="PRINTS" id="PR00069">
    <property type="entry name" value="ALDKETRDTASE"/>
</dbReference>
<proteinExistence type="predicted"/>
<dbReference type="PANTHER" id="PTHR43625:SF40">
    <property type="entry name" value="ALDO-KETO REDUCTASE YAKC [NADP(+)]"/>
    <property type="match status" value="1"/>
</dbReference>
<protein>
    <submittedName>
        <fullName evidence="3">Oxidoreductase</fullName>
    </submittedName>
</protein>
<evidence type="ECO:0000259" key="2">
    <source>
        <dbReference type="Pfam" id="PF00248"/>
    </source>
</evidence>
<sequence>MRSFHLGRSTVTRVGYGAMQLAGPDVFGPPGNRDEALAVLRTVVQAGVNHIDTAEYYGPTIVNELIREALYPYPDNLVIVSKVGARRDNSGAVLAYDAPDELRHGIEDNLRTLQIDQLAAVNLRLMDSADPDTKFDAQLAAMIKARDDGLIAGIGLSNVRLAHLQRALAVTEVVCVQNSFSLVDRSSTPVLWECVRRGIAFVPYVPLGWPRQGRGVIFGNPTVIRLAHEYGATPAQIALAWLAGLSENVLLIPGTASLQHLRENVAVERIELDDDAMGQLDAAFS</sequence>
<dbReference type="InterPro" id="IPR050791">
    <property type="entry name" value="Aldo-Keto_reductase"/>
</dbReference>
<evidence type="ECO:0000256" key="1">
    <source>
        <dbReference type="ARBA" id="ARBA00023002"/>
    </source>
</evidence>
<dbReference type="InterPro" id="IPR020471">
    <property type="entry name" value="AKR"/>
</dbReference>
<reference evidence="3 4" key="1">
    <citation type="submission" date="2024-10" db="EMBL/GenBank/DDBJ databases">
        <authorList>
            <person name="Topkara A.R."/>
            <person name="Saygin H."/>
        </authorList>
    </citation>
    <scope>NUCLEOTIDE SEQUENCE [LARGE SCALE GENOMIC DNA]</scope>
    <source>
        <strain evidence="3 4">M3C6</strain>
    </source>
</reference>
<dbReference type="InterPro" id="IPR023210">
    <property type="entry name" value="NADP_OxRdtase_dom"/>
</dbReference>
<dbReference type="EMBL" id="JBICRM010000055">
    <property type="protein sequence ID" value="MFG1710753.1"/>
    <property type="molecule type" value="Genomic_DNA"/>
</dbReference>
<dbReference type="Pfam" id="PF00248">
    <property type="entry name" value="Aldo_ket_red"/>
    <property type="match status" value="2"/>
</dbReference>
<feature type="domain" description="NADP-dependent oxidoreductase" evidence="2">
    <location>
        <begin position="14"/>
        <end position="208"/>
    </location>
</feature>
<organism evidence="3 4">
    <name type="scientific">Nonomuraea marmarensis</name>
    <dbReference type="NCBI Taxonomy" id="3351344"/>
    <lineage>
        <taxon>Bacteria</taxon>
        <taxon>Bacillati</taxon>
        <taxon>Actinomycetota</taxon>
        <taxon>Actinomycetes</taxon>
        <taxon>Streptosporangiales</taxon>
        <taxon>Streptosporangiaceae</taxon>
        <taxon>Nonomuraea</taxon>
    </lineage>
</organism>
<keyword evidence="4" id="KW-1185">Reference proteome</keyword>
<evidence type="ECO:0000313" key="4">
    <source>
        <dbReference type="Proteomes" id="UP001603978"/>
    </source>
</evidence>
<dbReference type="PANTHER" id="PTHR43625">
    <property type="entry name" value="AFLATOXIN B1 ALDEHYDE REDUCTASE"/>
    <property type="match status" value="1"/>
</dbReference>
<dbReference type="CDD" id="cd19088">
    <property type="entry name" value="AKR_AKR13B1"/>
    <property type="match status" value="1"/>
</dbReference>
<dbReference type="RefSeq" id="WP_393176836.1">
    <property type="nucleotide sequence ID" value="NZ_JBICRM010000055.1"/>
</dbReference>
<name>A0ABW7AXF3_9ACTN</name>
<dbReference type="Proteomes" id="UP001603978">
    <property type="component" value="Unassembled WGS sequence"/>
</dbReference>
<comment type="caution">
    <text evidence="3">The sequence shown here is derived from an EMBL/GenBank/DDBJ whole genome shotgun (WGS) entry which is preliminary data.</text>
</comment>
<dbReference type="InterPro" id="IPR036812">
    <property type="entry name" value="NAD(P)_OxRdtase_dom_sf"/>
</dbReference>
<keyword evidence="1" id="KW-0560">Oxidoreductase</keyword>
<accession>A0ABW7AXF3</accession>
<dbReference type="Gene3D" id="3.20.20.100">
    <property type="entry name" value="NADP-dependent oxidoreductase domain"/>
    <property type="match status" value="1"/>
</dbReference>